<evidence type="ECO:0000313" key="2">
    <source>
        <dbReference type="Proteomes" id="UP000682843"/>
    </source>
</evidence>
<dbReference type="EMBL" id="CP036498">
    <property type="protein sequence ID" value="QUS40231.1"/>
    <property type="molecule type" value="Genomic_DNA"/>
</dbReference>
<name>A0ABX8A921_9BRAD</name>
<organism evidence="1 2">
    <name type="scientific">Tardiphaga alba</name>
    <dbReference type="NCBI Taxonomy" id="340268"/>
    <lineage>
        <taxon>Bacteria</taxon>
        <taxon>Pseudomonadati</taxon>
        <taxon>Pseudomonadota</taxon>
        <taxon>Alphaproteobacteria</taxon>
        <taxon>Hyphomicrobiales</taxon>
        <taxon>Nitrobacteraceae</taxon>
        <taxon>Tardiphaga</taxon>
    </lineage>
</organism>
<reference evidence="1 2" key="1">
    <citation type="submission" date="2019-02" db="EMBL/GenBank/DDBJ databases">
        <title>Emended description of the genus Rhodopseudomonas and description of Rhodopseudomonas albus sp. nov., a non-phototrophic, heavy-metal-tolerant bacterium isolated from garden soil.</title>
        <authorList>
            <person name="Bao Z."/>
            <person name="Cao W.W."/>
            <person name="Sato Y."/>
            <person name="Nishizawa T."/>
            <person name="Zhao J."/>
            <person name="Guo Y."/>
            <person name="Ohta H."/>
        </authorList>
    </citation>
    <scope>NUCLEOTIDE SEQUENCE [LARGE SCALE GENOMIC DNA]</scope>
    <source>
        <strain evidence="1 2">SK50-23</strain>
    </source>
</reference>
<dbReference type="Proteomes" id="UP000682843">
    <property type="component" value="Chromosome"/>
</dbReference>
<sequence length="60" mass="6946">MTDLAKLNFRIARLRVRMRGMQSDIRLLTNAGLDCTDACERLRLTQREMIKLIVKRGARG</sequence>
<evidence type="ECO:0000313" key="1">
    <source>
        <dbReference type="EMBL" id="QUS40231.1"/>
    </source>
</evidence>
<dbReference type="RefSeq" id="WP_211908812.1">
    <property type="nucleotide sequence ID" value="NZ_CP036498.1"/>
</dbReference>
<accession>A0ABX8A921</accession>
<gene>
    <name evidence="1" type="ORF">RPMA_16355</name>
</gene>
<proteinExistence type="predicted"/>
<keyword evidence="2" id="KW-1185">Reference proteome</keyword>
<protein>
    <submittedName>
        <fullName evidence="1">Uncharacterized protein</fullName>
    </submittedName>
</protein>